<proteinExistence type="predicted"/>
<organism evidence="2">
    <name type="scientific">Anopheles darlingi</name>
    <name type="common">Mosquito</name>
    <dbReference type="NCBI Taxonomy" id="43151"/>
    <lineage>
        <taxon>Eukaryota</taxon>
        <taxon>Metazoa</taxon>
        <taxon>Ecdysozoa</taxon>
        <taxon>Arthropoda</taxon>
        <taxon>Hexapoda</taxon>
        <taxon>Insecta</taxon>
        <taxon>Pterygota</taxon>
        <taxon>Neoptera</taxon>
        <taxon>Endopterygota</taxon>
        <taxon>Diptera</taxon>
        <taxon>Nematocera</taxon>
        <taxon>Culicoidea</taxon>
        <taxon>Culicidae</taxon>
        <taxon>Anophelinae</taxon>
        <taxon>Anopheles</taxon>
    </lineage>
</organism>
<protein>
    <submittedName>
        <fullName evidence="2">Putative secreted protein</fullName>
    </submittedName>
</protein>
<feature type="chain" id="PRO_5014844084" evidence="1">
    <location>
        <begin position="19"/>
        <end position="117"/>
    </location>
</feature>
<keyword evidence="1" id="KW-0732">Signal</keyword>
<reference evidence="2" key="1">
    <citation type="submission" date="2018-01" db="EMBL/GenBank/DDBJ databases">
        <title>An insight into the sialome of Amazonian anophelines.</title>
        <authorList>
            <person name="Ribeiro J.M."/>
            <person name="Scarpassa V."/>
            <person name="Calvo E."/>
        </authorList>
    </citation>
    <scope>NUCLEOTIDE SEQUENCE</scope>
</reference>
<evidence type="ECO:0000256" key="1">
    <source>
        <dbReference type="SAM" id="SignalP"/>
    </source>
</evidence>
<feature type="signal peptide" evidence="1">
    <location>
        <begin position="1"/>
        <end position="18"/>
    </location>
</feature>
<dbReference type="EMBL" id="GGFL01009589">
    <property type="protein sequence ID" value="MBW73767.1"/>
    <property type="molecule type" value="Transcribed_RNA"/>
</dbReference>
<sequence length="117" mass="13285">MLLMMVIAIVVHLQPADADTNDEQKDEHHDPTNDTDDERIIVRARHLFQRWHRGRSNLGFGTLRSTGGGRRWRHAPDDIVFRRRSGHLYLGGVIIEADRRCRPASGCRSDRCGTGTG</sequence>
<accession>A0A2M4D8A3</accession>
<name>A0A2M4D8A3_ANODA</name>
<evidence type="ECO:0000313" key="2">
    <source>
        <dbReference type="EMBL" id="MBW73767.1"/>
    </source>
</evidence>
<dbReference type="AlphaFoldDB" id="A0A2M4D8A3"/>